<dbReference type="KEGG" id="pco:PHACADRAFT_196266"/>
<evidence type="ECO:0000313" key="3">
    <source>
        <dbReference type="Proteomes" id="UP000008370"/>
    </source>
</evidence>
<organism evidence="2 3">
    <name type="scientific">Phanerochaete carnosa (strain HHB-10118-sp)</name>
    <name type="common">White-rot fungus</name>
    <name type="synonym">Peniophora carnosa</name>
    <dbReference type="NCBI Taxonomy" id="650164"/>
    <lineage>
        <taxon>Eukaryota</taxon>
        <taxon>Fungi</taxon>
        <taxon>Dikarya</taxon>
        <taxon>Basidiomycota</taxon>
        <taxon>Agaricomycotina</taxon>
        <taxon>Agaricomycetes</taxon>
        <taxon>Polyporales</taxon>
        <taxon>Phanerochaetaceae</taxon>
        <taxon>Phanerochaete</taxon>
    </lineage>
</organism>
<accession>K5V143</accession>
<name>K5V143_PHACS</name>
<proteinExistence type="predicted"/>
<dbReference type="RefSeq" id="XP_007396498.1">
    <property type="nucleotide sequence ID" value="XM_007396436.1"/>
</dbReference>
<dbReference type="GeneID" id="18911139"/>
<gene>
    <name evidence="2" type="ORF">PHACADRAFT_196266</name>
</gene>
<dbReference type="HOGENOM" id="CLU_2197870_0_0_1"/>
<protein>
    <submittedName>
        <fullName evidence="2">Uncharacterized protein</fullName>
    </submittedName>
</protein>
<dbReference type="Proteomes" id="UP000008370">
    <property type="component" value="Unassembled WGS sequence"/>
</dbReference>
<feature type="region of interest" description="Disordered" evidence="1">
    <location>
        <begin position="81"/>
        <end position="108"/>
    </location>
</feature>
<dbReference type="AlphaFoldDB" id="K5V143"/>
<sequence length="108" mass="12206">MLRQASLIVTQWELKLRPTARPTKPVRWTKSTPCLHISAADAGETQDVQKSPDLVPPARREAQGEDQEDLDEAFDIHEFDHPNTYEHQGTRSNFVGGRAPRGAYQGQR</sequence>
<evidence type="ECO:0000313" key="2">
    <source>
        <dbReference type="EMBL" id="EKM56206.1"/>
    </source>
</evidence>
<feature type="region of interest" description="Disordered" evidence="1">
    <location>
        <begin position="39"/>
        <end position="68"/>
    </location>
</feature>
<dbReference type="EMBL" id="JH930472">
    <property type="protein sequence ID" value="EKM56206.1"/>
    <property type="molecule type" value="Genomic_DNA"/>
</dbReference>
<reference evidence="2 3" key="1">
    <citation type="journal article" date="2012" name="BMC Genomics">
        <title>Comparative genomics of the white-rot fungi, Phanerochaete carnosa and P. chrysosporium, to elucidate the genetic basis of the distinct wood types they colonize.</title>
        <authorList>
            <person name="Suzuki H."/>
            <person name="MacDonald J."/>
            <person name="Syed K."/>
            <person name="Salamov A."/>
            <person name="Hori C."/>
            <person name="Aerts A."/>
            <person name="Henrissat B."/>
            <person name="Wiebenga A."/>
            <person name="vanKuyk P.A."/>
            <person name="Barry K."/>
            <person name="Lindquist E."/>
            <person name="LaButti K."/>
            <person name="Lapidus A."/>
            <person name="Lucas S."/>
            <person name="Coutinho P."/>
            <person name="Gong Y."/>
            <person name="Samejima M."/>
            <person name="Mahadevan R."/>
            <person name="Abou-Zaid M."/>
            <person name="de Vries R.P."/>
            <person name="Igarashi K."/>
            <person name="Yadav J.S."/>
            <person name="Grigoriev I.V."/>
            <person name="Master E.R."/>
        </authorList>
    </citation>
    <scope>NUCLEOTIDE SEQUENCE [LARGE SCALE GENOMIC DNA]</scope>
    <source>
        <strain evidence="2 3">HHB-10118-sp</strain>
    </source>
</reference>
<evidence type="ECO:0000256" key="1">
    <source>
        <dbReference type="SAM" id="MobiDB-lite"/>
    </source>
</evidence>
<dbReference type="InParanoid" id="K5V143"/>
<keyword evidence="3" id="KW-1185">Reference proteome</keyword>